<evidence type="ECO:0000313" key="4">
    <source>
        <dbReference type="EMBL" id="TPX73537.1"/>
    </source>
</evidence>
<gene>
    <name evidence="4" type="ORF">CcCBS67573_g05187</name>
</gene>
<dbReference type="OrthoDB" id="296187at2759"/>
<evidence type="ECO:0000256" key="3">
    <source>
        <dbReference type="RuleBase" id="RU364030"/>
    </source>
</evidence>
<dbReference type="AlphaFoldDB" id="A0A507FD86"/>
<accession>A0A507FD86</accession>
<evidence type="ECO:0000256" key="1">
    <source>
        <dbReference type="ARBA" id="ARBA00006806"/>
    </source>
</evidence>
<dbReference type="EMBL" id="QEAP01000179">
    <property type="protein sequence ID" value="TPX73537.1"/>
    <property type="molecule type" value="Genomic_DNA"/>
</dbReference>
<comment type="similarity">
    <text evidence="1 3">Belongs to the TBCA family.</text>
</comment>
<keyword evidence="3" id="KW-0963">Cytoplasm</keyword>
<keyword evidence="2 3" id="KW-0143">Chaperone</keyword>
<keyword evidence="5" id="KW-1185">Reference proteome</keyword>
<name>A0A507FD86_9FUNG</name>
<comment type="caution">
    <text evidence="4">The sequence shown here is derived from an EMBL/GenBank/DDBJ whole genome shotgun (WGS) entry which is preliminary data.</text>
</comment>
<keyword evidence="3" id="KW-0493">Microtubule</keyword>
<dbReference type="Gene3D" id="1.20.58.90">
    <property type="match status" value="1"/>
</dbReference>
<dbReference type="SUPFAM" id="SSF46988">
    <property type="entry name" value="Tubulin chaperone cofactor A"/>
    <property type="match status" value="1"/>
</dbReference>
<dbReference type="GO" id="GO:0007021">
    <property type="term" value="P:tubulin complex assembly"/>
    <property type="evidence" value="ECO:0007669"/>
    <property type="project" value="UniProtKB-UniRule"/>
</dbReference>
<comment type="subcellular location">
    <subcellularLocation>
        <location evidence="3">Cytoplasm</location>
        <location evidence="3">Cytoskeleton</location>
    </subcellularLocation>
</comment>
<dbReference type="InterPro" id="IPR004226">
    <property type="entry name" value="TBCA"/>
</dbReference>
<keyword evidence="3" id="KW-0206">Cytoskeleton</keyword>
<dbReference type="PANTHER" id="PTHR21500:SF0">
    <property type="entry name" value="TUBULIN-SPECIFIC CHAPERONE A"/>
    <property type="match status" value="1"/>
</dbReference>
<dbReference type="STRING" id="246404.A0A507FD86"/>
<evidence type="ECO:0000313" key="5">
    <source>
        <dbReference type="Proteomes" id="UP000320333"/>
    </source>
</evidence>
<dbReference type="Pfam" id="PF02970">
    <property type="entry name" value="TBCA"/>
    <property type="match status" value="1"/>
</dbReference>
<comment type="subunit">
    <text evidence="3">Supercomplex made of cofactors A to E. Cofactors A and D function by capturing and stabilizing tubulin in a quasi-native conformation. Cofactor E binds to the cofactor D-tubulin complex; interaction with cofactor C then causes the release of tubulin polypeptides that are committed to the native state.</text>
</comment>
<dbReference type="GO" id="GO:0005874">
    <property type="term" value="C:microtubule"/>
    <property type="evidence" value="ECO:0007669"/>
    <property type="project" value="UniProtKB-KW"/>
</dbReference>
<dbReference type="PANTHER" id="PTHR21500">
    <property type="entry name" value="TUBULIN-SPECIFIC CHAPERONE A"/>
    <property type="match status" value="1"/>
</dbReference>
<dbReference type="GO" id="GO:0005829">
    <property type="term" value="C:cytosol"/>
    <property type="evidence" value="ECO:0007669"/>
    <property type="project" value="TreeGrafter"/>
</dbReference>
<reference evidence="4 5" key="1">
    <citation type="journal article" date="2019" name="Sci. Rep.">
        <title>Comparative genomics of chytrid fungi reveal insights into the obligate biotrophic and pathogenic lifestyle of Synchytrium endobioticum.</title>
        <authorList>
            <person name="van de Vossenberg B.T.L.H."/>
            <person name="Warris S."/>
            <person name="Nguyen H.D.T."/>
            <person name="van Gent-Pelzer M.P.E."/>
            <person name="Joly D.L."/>
            <person name="van de Geest H.C."/>
            <person name="Bonants P.J.M."/>
            <person name="Smith D.S."/>
            <person name="Levesque C.A."/>
            <person name="van der Lee T.A.J."/>
        </authorList>
    </citation>
    <scope>NUCLEOTIDE SEQUENCE [LARGE SCALE GENOMIC DNA]</scope>
    <source>
        <strain evidence="4 5">CBS 675.73</strain>
    </source>
</reference>
<organism evidence="4 5">
    <name type="scientific">Chytriomyces confervae</name>
    <dbReference type="NCBI Taxonomy" id="246404"/>
    <lineage>
        <taxon>Eukaryota</taxon>
        <taxon>Fungi</taxon>
        <taxon>Fungi incertae sedis</taxon>
        <taxon>Chytridiomycota</taxon>
        <taxon>Chytridiomycota incertae sedis</taxon>
        <taxon>Chytridiomycetes</taxon>
        <taxon>Chytridiales</taxon>
        <taxon>Chytriomycetaceae</taxon>
        <taxon>Chytriomyces</taxon>
    </lineage>
</organism>
<proteinExistence type="inferred from homology"/>
<dbReference type="GO" id="GO:0007023">
    <property type="term" value="P:post-chaperonin tubulin folding pathway"/>
    <property type="evidence" value="ECO:0007669"/>
    <property type="project" value="UniProtKB-UniRule"/>
</dbReference>
<dbReference type="InterPro" id="IPR036126">
    <property type="entry name" value="TBCA_sf"/>
</dbReference>
<protein>
    <recommendedName>
        <fullName evidence="3">Tubulin-specific chaperone A</fullName>
    </recommendedName>
</protein>
<dbReference type="GO" id="GO:0048487">
    <property type="term" value="F:beta-tubulin binding"/>
    <property type="evidence" value="ECO:0007669"/>
    <property type="project" value="InterPro"/>
</dbReference>
<dbReference type="Proteomes" id="UP000320333">
    <property type="component" value="Unassembled WGS sequence"/>
</dbReference>
<sequence length="112" mass="12487">MLQASARTLKIKTGVVTRLVKELSSYEREEITQQKRIDALIAANADDHDVRKQHEVLEETTTMIPDCKNRLSAARDELERLVSDILESSPDASESVDIVAAQEAIKSLPTKI</sequence>
<evidence type="ECO:0000256" key="2">
    <source>
        <dbReference type="ARBA" id="ARBA00023186"/>
    </source>
</evidence>